<feature type="region of interest" description="Disordered" evidence="2">
    <location>
        <begin position="245"/>
        <end position="264"/>
    </location>
</feature>
<dbReference type="KEGG" id="csl:COCSUDRAFT_65781"/>
<reference evidence="4 5" key="1">
    <citation type="journal article" date="2012" name="Genome Biol.">
        <title>The genome of the polar eukaryotic microalga coccomyxa subellipsoidea reveals traits of cold adaptation.</title>
        <authorList>
            <person name="Blanc G."/>
            <person name="Agarkova I."/>
            <person name="Grimwood J."/>
            <person name="Kuo A."/>
            <person name="Brueggeman A."/>
            <person name="Dunigan D."/>
            <person name="Gurnon J."/>
            <person name="Ladunga I."/>
            <person name="Lindquist E."/>
            <person name="Lucas S."/>
            <person name="Pangilinan J."/>
            <person name="Proschold T."/>
            <person name="Salamov A."/>
            <person name="Schmutz J."/>
            <person name="Weeks D."/>
            <person name="Yamada T."/>
            <person name="Claverie J.M."/>
            <person name="Grigoriev I."/>
            <person name="Van Etten J."/>
            <person name="Lomsadze A."/>
            <person name="Borodovsky M."/>
        </authorList>
    </citation>
    <scope>NUCLEOTIDE SEQUENCE [LARGE SCALE GENOMIC DNA]</scope>
    <source>
        <strain evidence="4 5">C-169</strain>
    </source>
</reference>
<comment type="caution">
    <text evidence="4">The sequence shown here is derived from an EMBL/GenBank/DDBJ whole genome shotgun (WGS) entry which is preliminary data.</text>
</comment>
<dbReference type="InterPro" id="IPR007577">
    <property type="entry name" value="GlycoTrfase_DXD_sugar-bd_CS"/>
</dbReference>
<evidence type="ECO:0000313" key="5">
    <source>
        <dbReference type="Proteomes" id="UP000007264"/>
    </source>
</evidence>
<sequence>MQLRSAASVLVVLFNVVPSFEAFGLPATQGHSIPKIIHQSWKVDKLPAKLVRWQETMREMHPTWEYKLWTDEANRELVREHYPWLLETYDAFPENIMRADTARVLYMHHYGGLYADLDFEVLKPFDKLITMESLVLAAMTDDLSFNHRIPNAWMASAPKHPFWNFCIQQIVAAATPCAWQPKMKWFGGEEKRKWDWVEEVTGPPMLLKAMMSYNASGLGPLKVLAPGIIYPIDWRLTSQDWKNSGNVPAKGHRPTKRPGQHEVCDPRQSGFSELACKAKFPDAYAITYWMHSW</sequence>
<evidence type="ECO:0000256" key="2">
    <source>
        <dbReference type="SAM" id="MobiDB-lite"/>
    </source>
</evidence>
<dbReference type="RefSeq" id="XP_005648715.1">
    <property type="nucleotide sequence ID" value="XM_005648658.1"/>
</dbReference>
<keyword evidence="1" id="KW-0808">Transferase</keyword>
<dbReference type="EMBL" id="AGSI01000006">
    <property type="protein sequence ID" value="EIE24171.1"/>
    <property type="molecule type" value="Genomic_DNA"/>
</dbReference>
<dbReference type="GO" id="GO:0016020">
    <property type="term" value="C:membrane"/>
    <property type="evidence" value="ECO:0007669"/>
    <property type="project" value="GOC"/>
</dbReference>
<accession>I0Z0K2</accession>
<keyword evidence="3" id="KW-0732">Signal</keyword>
<dbReference type="OrthoDB" id="3647at2759"/>
<evidence type="ECO:0000256" key="3">
    <source>
        <dbReference type="SAM" id="SignalP"/>
    </source>
</evidence>
<dbReference type="InterPro" id="IPR029044">
    <property type="entry name" value="Nucleotide-diphossugar_trans"/>
</dbReference>
<dbReference type="PANTHER" id="PTHR32385:SF23">
    <property type="entry name" value="NUCLEOTIDE-DIPHOSPHO-SUGAR TRANSFERASE"/>
    <property type="match status" value="1"/>
</dbReference>
<keyword evidence="5" id="KW-1185">Reference proteome</keyword>
<dbReference type="SUPFAM" id="SSF53448">
    <property type="entry name" value="Nucleotide-diphospho-sugar transferases"/>
    <property type="match status" value="1"/>
</dbReference>
<evidence type="ECO:0008006" key="6">
    <source>
        <dbReference type="Google" id="ProtNLM"/>
    </source>
</evidence>
<dbReference type="GO" id="GO:0000030">
    <property type="term" value="F:mannosyltransferase activity"/>
    <property type="evidence" value="ECO:0007669"/>
    <property type="project" value="TreeGrafter"/>
</dbReference>
<dbReference type="eggNOG" id="ENOG502S7B8">
    <property type="taxonomic scope" value="Eukaryota"/>
</dbReference>
<gene>
    <name evidence="4" type="ORF">COCSUDRAFT_65781</name>
</gene>
<dbReference type="PANTHER" id="PTHR32385">
    <property type="entry name" value="MANNOSYL PHOSPHORYLINOSITOL CERAMIDE SYNTHASE"/>
    <property type="match status" value="1"/>
</dbReference>
<dbReference type="Proteomes" id="UP000007264">
    <property type="component" value="Unassembled WGS sequence"/>
</dbReference>
<dbReference type="AlphaFoldDB" id="I0Z0K2"/>
<organism evidence="4 5">
    <name type="scientific">Coccomyxa subellipsoidea (strain C-169)</name>
    <name type="common">Green microalga</name>
    <dbReference type="NCBI Taxonomy" id="574566"/>
    <lineage>
        <taxon>Eukaryota</taxon>
        <taxon>Viridiplantae</taxon>
        <taxon>Chlorophyta</taxon>
        <taxon>core chlorophytes</taxon>
        <taxon>Trebouxiophyceae</taxon>
        <taxon>Trebouxiophyceae incertae sedis</taxon>
        <taxon>Coccomyxaceae</taxon>
        <taxon>Coccomyxa</taxon>
        <taxon>Coccomyxa subellipsoidea</taxon>
    </lineage>
</organism>
<proteinExistence type="predicted"/>
<protein>
    <recommendedName>
        <fullName evidence="6">Glycosyltransferase family 32 protein</fullName>
    </recommendedName>
</protein>
<feature type="chain" id="PRO_5003636615" description="Glycosyltransferase family 32 protein" evidence="3">
    <location>
        <begin position="23"/>
        <end position="293"/>
    </location>
</feature>
<feature type="signal peptide" evidence="3">
    <location>
        <begin position="1"/>
        <end position="22"/>
    </location>
</feature>
<dbReference type="InterPro" id="IPR051706">
    <property type="entry name" value="Glycosyltransferase_domain"/>
</dbReference>
<evidence type="ECO:0000256" key="1">
    <source>
        <dbReference type="ARBA" id="ARBA00022679"/>
    </source>
</evidence>
<dbReference type="Gene3D" id="3.90.550.20">
    <property type="match status" value="1"/>
</dbReference>
<dbReference type="GeneID" id="17042169"/>
<evidence type="ECO:0000313" key="4">
    <source>
        <dbReference type="EMBL" id="EIE24171.1"/>
    </source>
</evidence>
<dbReference type="GO" id="GO:0051999">
    <property type="term" value="P:mannosyl-inositol phosphorylceramide biosynthetic process"/>
    <property type="evidence" value="ECO:0007669"/>
    <property type="project" value="TreeGrafter"/>
</dbReference>
<name>I0Z0K2_COCSC</name>
<dbReference type="Pfam" id="PF04488">
    <property type="entry name" value="Gly_transf_sug"/>
    <property type="match status" value="1"/>
</dbReference>